<dbReference type="CDD" id="cd01627">
    <property type="entry name" value="HAD_TPP"/>
    <property type="match status" value="1"/>
</dbReference>
<reference evidence="5" key="1">
    <citation type="submission" date="2021-01" db="EMBL/GenBank/DDBJ databases">
        <authorList>
            <person name="Corre E."/>
            <person name="Pelletier E."/>
            <person name="Niang G."/>
            <person name="Scheremetjew M."/>
            <person name="Finn R."/>
            <person name="Kale V."/>
            <person name="Holt S."/>
            <person name="Cochrane G."/>
            <person name="Meng A."/>
            <person name="Brown T."/>
            <person name="Cohen L."/>
        </authorList>
    </citation>
    <scope>NUCLEOTIDE SEQUENCE</scope>
    <source>
        <strain evidence="5">OF101</strain>
    </source>
</reference>
<dbReference type="GO" id="GO:0005992">
    <property type="term" value="P:trehalose biosynthetic process"/>
    <property type="evidence" value="ECO:0007669"/>
    <property type="project" value="UniProtKB-UniPathway"/>
</dbReference>
<keyword evidence="3" id="KW-0378">Hydrolase</keyword>
<dbReference type="NCBIfam" id="TIGR01484">
    <property type="entry name" value="HAD-SF-IIB"/>
    <property type="match status" value="1"/>
</dbReference>
<dbReference type="UniPathway" id="UPA00299"/>
<comment type="pathway">
    <text evidence="3">Glycan biosynthesis; trehalose biosynthesis.</text>
</comment>
<dbReference type="InterPro" id="IPR036412">
    <property type="entry name" value="HAD-like_sf"/>
</dbReference>
<dbReference type="NCBIfam" id="TIGR00685">
    <property type="entry name" value="T6PP"/>
    <property type="match status" value="1"/>
</dbReference>
<dbReference type="InterPro" id="IPR006379">
    <property type="entry name" value="HAD-SF_hydro_IIB"/>
</dbReference>
<feature type="compositionally biased region" description="Polar residues" evidence="4">
    <location>
        <begin position="46"/>
        <end position="55"/>
    </location>
</feature>
<comment type="similarity">
    <text evidence="2">In the C-terminal section; belongs to the trehalose phosphatase family.</text>
</comment>
<dbReference type="InterPro" id="IPR023214">
    <property type="entry name" value="HAD_sf"/>
</dbReference>
<name>A0A7S1WS64_ALECA</name>
<evidence type="ECO:0000256" key="2">
    <source>
        <dbReference type="ARBA" id="ARBA00006330"/>
    </source>
</evidence>
<comment type="cofactor">
    <cofactor evidence="3">
        <name>a divalent metal cation</name>
        <dbReference type="ChEBI" id="CHEBI:60240"/>
    </cofactor>
</comment>
<comment type="catalytic activity">
    <reaction evidence="3">
        <text>alpha,alpha-trehalose 6-phosphate + H2O = alpha,alpha-trehalose + phosphate</text>
        <dbReference type="Rhea" id="RHEA:23420"/>
        <dbReference type="ChEBI" id="CHEBI:15377"/>
        <dbReference type="ChEBI" id="CHEBI:16551"/>
        <dbReference type="ChEBI" id="CHEBI:43474"/>
        <dbReference type="ChEBI" id="CHEBI:58429"/>
        <dbReference type="EC" id="3.1.3.12"/>
    </reaction>
</comment>
<dbReference type="PANTHER" id="PTHR10788:SF106">
    <property type="entry name" value="BCDNA.GH08860"/>
    <property type="match status" value="1"/>
</dbReference>
<comment type="function">
    <text evidence="3">Removes the phosphate from trehalose 6-phosphate to produce free trehalose.</text>
</comment>
<dbReference type="InterPro" id="IPR001830">
    <property type="entry name" value="Glyco_trans_20"/>
</dbReference>
<proteinExistence type="inferred from homology"/>
<dbReference type="InterPro" id="IPR003337">
    <property type="entry name" value="Trehalose_PPase"/>
</dbReference>
<protein>
    <recommendedName>
        <fullName evidence="3">Trehalose 6-phosphate phosphatase</fullName>
        <ecNumber evidence="3">3.1.3.12</ecNumber>
    </recommendedName>
</protein>
<dbReference type="Pfam" id="PF02358">
    <property type="entry name" value="Trehalose_PPase"/>
    <property type="match status" value="1"/>
</dbReference>
<evidence type="ECO:0000256" key="3">
    <source>
        <dbReference type="RuleBase" id="RU361117"/>
    </source>
</evidence>
<dbReference type="SUPFAM" id="SSF56784">
    <property type="entry name" value="HAD-like"/>
    <property type="match status" value="1"/>
</dbReference>
<dbReference type="EC" id="3.1.3.12" evidence="3"/>
<dbReference type="GO" id="GO:0004805">
    <property type="term" value="F:trehalose-phosphatase activity"/>
    <property type="evidence" value="ECO:0007669"/>
    <property type="project" value="UniProtKB-EC"/>
</dbReference>
<dbReference type="Gene3D" id="3.30.70.1020">
    <property type="entry name" value="Trehalose-6-phosphate phosphatase related protein, domain 2"/>
    <property type="match status" value="1"/>
</dbReference>
<organism evidence="5">
    <name type="scientific">Alexandrium catenella</name>
    <name type="common">Red tide dinoflagellate</name>
    <name type="synonym">Gonyaulax catenella</name>
    <dbReference type="NCBI Taxonomy" id="2925"/>
    <lineage>
        <taxon>Eukaryota</taxon>
        <taxon>Sar</taxon>
        <taxon>Alveolata</taxon>
        <taxon>Dinophyceae</taxon>
        <taxon>Gonyaulacales</taxon>
        <taxon>Pyrocystaceae</taxon>
        <taxon>Alexandrium</taxon>
    </lineage>
</organism>
<comment type="similarity">
    <text evidence="3">Belongs to the trehalose phosphatase family.</text>
</comment>
<dbReference type="AlphaFoldDB" id="A0A7S1WS64"/>
<dbReference type="GO" id="GO:0003825">
    <property type="term" value="F:alpha,alpha-trehalose-phosphate synthase (UDP-forming) activity"/>
    <property type="evidence" value="ECO:0007669"/>
    <property type="project" value="TreeGrafter"/>
</dbReference>
<evidence type="ECO:0000313" key="5">
    <source>
        <dbReference type="EMBL" id="CAD9184291.1"/>
    </source>
</evidence>
<accession>A0A7S1WS64</accession>
<dbReference type="Gene3D" id="3.40.50.1000">
    <property type="entry name" value="HAD superfamily/HAD-like"/>
    <property type="match status" value="1"/>
</dbReference>
<dbReference type="PANTHER" id="PTHR10788">
    <property type="entry name" value="TREHALOSE-6-PHOSPHATE SYNTHASE"/>
    <property type="match status" value="1"/>
</dbReference>
<feature type="region of interest" description="Disordered" evidence="4">
    <location>
        <begin position="1"/>
        <end position="90"/>
    </location>
</feature>
<dbReference type="EMBL" id="HBGE01102453">
    <property type="protein sequence ID" value="CAD9184291.1"/>
    <property type="molecule type" value="Transcribed_RNA"/>
</dbReference>
<gene>
    <name evidence="5" type="ORF">ACAT0790_LOCUS61063</name>
</gene>
<evidence type="ECO:0000256" key="1">
    <source>
        <dbReference type="ARBA" id="ARBA00005409"/>
    </source>
</evidence>
<comment type="similarity">
    <text evidence="1">In the N-terminal section; belongs to the glycosyltransferase 20 family.</text>
</comment>
<sequence>MRNGCRNGRSAAQGCRQLSLSRSPRAPAPQRATAGAEEGGLKSWPGSVSTASCSSRDPLATRTGEAKAANQQSTQDCASARPEGSPAEVNPEELWSLWKQRQSERLGGAGPRALFLDYDGTLREFEARPEQAVPTPEITALLTALNARKDLAPHIVSGRDSGFLESHLGSLDRFTLVAEHGYKLRRPGAGWEHWRAGCGDEEQQRWKAILRPTMLQAAGEVTGSHVEEKASALVWHYREAAAEAGGHGAEALTKRLEQLRAREGLGDVRISCGQKIVEVSYRGVDKGSLVRGLCEEQVRAGCPFEAVLAVGDDKTDEFMFASAPPGSMTIKVGAGDSRAKFRVSSPTELRDFLRCIAAPCDDERAAAGAESGTA</sequence>
<evidence type="ECO:0000256" key="4">
    <source>
        <dbReference type="SAM" id="MobiDB-lite"/>
    </source>
</evidence>